<feature type="compositionally biased region" description="Basic and acidic residues" evidence="1">
    <location>
        <begin position="124"/>
        <end position="137"/>
    </location>
</feature>
<dbReference type="OrthoDB" id="271369at2759"/>
<keyword evidence="3" id="KW-1185">Reference proteome</keyword>
<reference evidence="2 3" key="1">
    <citation type="submission" date="2020-08" db="EMBL/GenBank/DDBJ databases">
        <authorList>
            <person name="Newling K."/>
            <person name="Davey J."/>
            <person name="Forrester S."/>
        </authorList>
    </citation>
    <scope>NUCLEOTIDE SEQUENCE [LARGE SCALE GENOMIC DNA]</scope>
    <source>
        <strain evidence="3">Crithidia deanei Carvalho (ATCC PRA-265)</strain>
    </source>
</reference>
<gene>
    <name evidence="2" type="ORF">ADEAN_000556000</name>
</gene>
<feature type="region of interest" description="Disordered" evidence="1">
    <location>
        <begin position="267"/>
        <end position="295"/>
    </location>
</feature>
<feature type="region of interest" description="Disordered" evidence="1">
    <location>
        <begin position="27"/>
        <end position="204"/>
    </location>
</feature>
<evidence type="ECO:0000313" key="3">
    <source>
        <dbReference type="Proteomes" id="UP000515908"/>
    </source>
</evidence>
<feature type="compositionally biased region" description="Basic and acidic residues" evidence="1">
    <location>
        <begin position="72"/>
        <end position="86"/>
    </location>
</feature>
<accession>S9VVW4</accession>
<proteinExistence type="predicted"/>
<dbReference type="AlphaFoldDB" id="S9VVW4"/>
<protein>
    <submittedName>
        <fullName evidence="2">Uncharacterized protein</fullName>
    </submittedName>
</protein>
<organism evidence="2 3">
    <name type="scientific">Angomonas deanei</name>
    <dbReference type="NCBI Taxonomy" id="59799"/>
    <lineage>
        <taxon>Eukaryota</taxon>
        <taxon>Discoba</taxon>
        <taxon>Euglenozoa</taxon>
        <taxon>Kinetoplastea</taxon>
        <taxon>Metakinetoplastina</taxon>
        <taxon>Trypanosomatida</taxon>
        <taxon>Trypanosomatidae</taxon>
        <taxon>Strigomonadinae</taxon>
        <taxon>Angomonas</taxon>
    </lineage>
</organism>
<evidence type="ECO:0000256" key="1">
    <source>
        <dbReference type="SAM" id="MobiDB-lite"/>
    </source>
</evidence>
<dbReference type="EMBL" id="LR877154">
    <property type="protein sequence ID" value="CAD2218074.1"/>
    <property type="molecule type" value="Genomic_DNA"/>
</dbReference>
<sequence>MKFTHKDLEEDDYKPVGSLFMHLVDRDSARPRTHRNDSARRAYDHSLPYTALSMHSAPTRDETPTRGRRHYSQFDKHFKFGEEPPRRAVSARRYRGEDHLRSDMQPNCKEPPVVRGKRYIPEPSRARSAEPFGRTHSDSLLLSPVPDTPRPRTPHNEITRSHLSLSSLQPREEPVKKPQVPPPMILKPRTKGIRMFPEKRSPCADEIPRGVKKVAPPEHWKSVTEKQGDFLTFGVESHETPTLKYKNQSTVPLSGVAAIGVRDERQSWRGRSRECRPAERRFDIITGRPIPNRKS</sequence>
<evidence type="ECO:0000313" key="2">
    <source>
        <dbReference type="EMBL" id="CAD2218074.1"/>
    </source>
</evidence>
<name>S9VVW4_9TRYP</name>
<feature type="compositionally biased region" description="Basic and acidic residues" evidence="1">
    <location>
        <begin position="27"/>
        <end position="44"/>
    </location>
</feature>
<dbReference type="Proteomes" id="UP000515908">
    <property type="component" value="Chromosome 10"/>
</dbReference>
<feature type="compositionally biased region" description="Basic and acidic residues" evidence="1">
    <location>
        <begin position="267"/>
        <end position="283"/>
    </location>
</feature>
<dbReference type="VEuPathDB" id="TriTrypDB:ADEAN_000556000"/>